<dbReference type="InterPro" id="IPR043128">
    <property type="entry name" value="Rev_trsase/Diguanyl_cyclase"/>
</dbReference>
<evidence type="ECO:0000256" key="1">
    <source>
        <dbReference type="ARBA" id="ARBA00012493"/>
    </source>
</evidence>
<evidence type="ECO:0000256" key="2">
    <source>
        <dbReference type="ARBA" id="ARBA00022679"/>
    </source>
</evidence>
<organism evidence="10 11">
    <name type="scientific">Tanacetum coccineum</name>
    <dbReference type="NCBI Taxonomy" id="301880"/>
    <lineage>
        <taxon>Eukaryota</taxon>
        <taxon>Viridiplantae</taxon>
        <taxon>Streptophyta</taxon>
        <taxon>Embryophyta</taxon>
        <taxon>Tracheophyta</taxon>
        <taxon>Spermatophyta</taxon>
        <taxon>Magnoliopsida</taxon>
        <taxon>eudicotyledons</taxon>
        <taxon>Gunneridae</taxon>
        <taxon>Pentapetalae</taxon>
        <taxon>asterids</taxon>
        <taxon>campanulids</taxon>
        <taxon>Asterales</taxon>
        <taxon>Asteraceae</taxon>
        <taxon>Asteroideae</taxon>
        <taxon>Anthemideae</taxon>
        <taxon>Anthemidinae</taxon>
        <taxon>Tanacetum</taxon>
    </lineage>
</organism>
<keyword evidence="5" id="KW-0255">Endonuclease</keyword>
<comment type="caution">
    <text evidence="10">The sequence shown here is derived from an EMBL/GenBank/DDBJ whole genome shotgun (WGS) entry which is preliminary data.</text>
</comment>
<evidence type="ECO:0000256" key="3">
    <source>
        <dbReference type="ARBA" id="ARBA00022695"/>
    </source>
</evidence>
<dbReference type="InterPro" id="IPR000477">
    <property type="entry name" value="RT_dom"/>
</dbReference>
<dbReference type="Gene3D" id="3.10.10.10">
    <property type="entry name" value="HIV Type 1 Reverse Transcriptase, subunit A, domain 1"/>
    <property type="match status" value="1"/>
</dbReference>
<dbReference type="Pfam" id="PF00078">
    <property type="entry name" value="RVT_1"/>
    <property type="match status" value="1"/>
</dbReference>
<keyword evidence="7 10" id="KW-0695">RNA-directed DNA polymerase</keyword>
<gene>
    <name evidence="10" type="ORF">Tco_0987985</name>
</gene>
<feature type="region of interest" description="Disordered" evidence="8">
    <location>
        <begin position="42"/>
        <end position="61"/>
    </location>
</feature>
<dbReference type="GO" id="GO:0003964">
    <property type="term" value="F:RNA-directed DNA polymerase activity"/>
    <property type="evidence" value="ECO:0007669"/>
    <property type="project" value="UniProtKB-KW"/>
</dbReference>
<dbReference type="Pfam" id="PF17917">
    <property type="entry name" value="RT_RNaseH"/>
    <property type="match status" value="1"/>
</dbReference>
<evidence type="ECO:0000256" key="8">
    <source>
        <dbReference type="SAM" id="MobiDB-lite"/>
    </source>
</evidence>
<dbReference type="CDD" id="cd09274">
    <property type="entry name" value="RNase_HI_RT_Ty3"/>
    <property type="match status" value="1"/>
</dbReference>
<accession>A0ABQ5EPT2</accession>
<evidence type="ECO:0000259" key="9">
    <source>
        <dbReference type="PROSITE" id="PS50878"/>
    </source>
</evidence>
<keyword evidence="4" id="KW-0540">Nuclease</keyword>
<dbReference type="Gene3D" id="2.40.70.10">
    <property type="entry name" value="Acid Proteases"/>
    <property type="match status" value="1"/>
</dbReference>
<reference evidence="10" key="1">
    <citation type="journal article" date="2022" name="Int. J. Mol. Sci.">
        <title>Draft Genome of Tanacetum Coccineum: Genomic Comparison of Closely Related Tanacetum-Family Plants.</title>
        <authorList>
            <person name="Yamashiro T."/>
            <person name="Shiraishi A."/>
            <person name="Nakayama K."/>
            <person name="Satake H."/>
        </authorList>
    </citation>
    <scope>NUCLEOTIDE SEQUENCE</scope>
</reference>
<dbReference type="PANTHER" id="PTHR37984">
    <property type="entry name" value="PROTEIN CBG26694"/>
    <property type="match status" value="1"/>
</dbReference>
<dbReference type="InterPro" id="IPR021109">
    <property type="entry name" value="Peptidase_aspartic_dom_sf"/>
</dbReference>
<feature type="domain" description="Reverse transcriptase" evidence="9">
    <location>
        <begin position="322"/>
        <end position="501"/>
    </location>
</feature>
<dbReference type="SUPFAM" id="SSF56672">
    <property type="entry name" value="DNA/RNA polymerases"/>
    <property type="match status" value="1"/>
</dbReference>
<dbReference type="CDD" id="cd00303">
    <property type="entry name" value="retropepsin_like"/>
    <property type="match status" value="1"/>
</dbReference>
<dbReference type="EMBL" id="BQNB010016541">
    <property type="protein sequence ID" value="GJT52931.1"/>
    <property type="molecule type" value="Genomic_DNA"/>
</dbReference>
<dbReference type="CDD" id="cd01647">
    <property type="entry name" value="RT_LTR"/>
    <property type="match status" value="1"/>
</dbReference>
<dbReference type="InterPro" id="IPR050951">
    <property type="entry name" value="Retrovirus_Pol_polyprotein"/>
</dbReference>
<evidence type="ECO:0000313" key="10">
    <source>
        <dbReference type="EMBL" id="GJT52931.1"/>
    </source>
</evidence>
<protein>
    <recommendedName>
        <fullName evidence="1">RNA-directed DNA polymerase</fullName>
        <ecNumber evidence="1">2.7.7.49</ecNumber>
    </recommendedName>
</protein>
<proteinExistence type="predicted"/>
<dbReference type="EC" id="2.7.7.49" evidence="1"/>
<sequence length="688" mass="79462">MVEPERVKVDAYISGLTDNIKGEVTSSKPANLNEAVRMAYNGKSNHKDSSRQTSQNNQKQGNMRAMITAPTDGNVSSGSVPLCERCFTRHVGLCMIKCHKCGKVGHKARKVKQEKIGEVRGRAYAIKEIGTFLLNNRYAYVLIDSGSVRSFVDTRFSSMLNIDPVKIRASYKVELADGRVVSTNTVLKGCTLNLVNHIFEIDLMPIELDTFDVIIGMDWLVKHGAVIVCSEKVVRHKYVDRGCHLFLAHVTEKKSKEKRLEDVPIICDFLEVFPEELPGLPPPRQVEFQIDLVPGAAPIARAPYRLAPSEMRELSVQLQELLEKGFIHPSSSPWGALVSFVKKKDRSFRMCIYYRELNNLTIKNRYPLPRIRDLFHQLQGSSVYSNIDLRSGYHQLRIKEEDILITSFRTRYGHFEFQVMMFGLTNAHAVFMDLMNRVCKPYLDKFVIVFIDDILVYSKDEEEYEKHLKIILELLKKERLYTKFSKWDFWLDSVQFLGHVIDCSGVHVDPAKIEAIKNWAAPTTLIEVRQFLRLAGYYQRFIQGFSLISKPLTKLTQKDKKYEWVKEEEEAFQTLKQKLCSVPILALPEGTEDFVVHEENYTTHDLELGAVVFALRLWRHYLYGMKCVVFTDHKSLQYILNQKELNLRQQRWIELLSDYDCEIWYNLGKANVVADALSRKERNKPLLI</sequence>
<evidence type="ECO:0000256" key="5">
    <source>
        <dbReference type="ARBA" id="ARBA00022759"/>
    </source>
</evidence>
<name>A0ABQ5EPT2_9ASTR</name>
<dbReference type="InterPro" id="IPR043502">
    <property type="entry name" value="DNA/RNA_pol_sf"/>
</dbReference>
<evidence type="ECO:0000256" key="4">
    <source>
        <dbReference type="ARBA" id="ARBA00022722"/>
    </source>
</evidence>
<keyword evidence="11" id="KW-1185">Reference proteome</keyword>
<dbReference type="Pfam" id="PF08284">
    <property type="entry name" value="RVP_2"/>
    <property type="match status" value="1"/>
</dbReference>
<keyword evidence="3" id="KW-0548">Nucleotidyltransferase</keyword>
<dbReference type="PANTHER" id="PTHR37984:SF5">
    <property type="entry name" value="PROTEIN NYNRIN-LIKE"/>
    <property type="match status" value="1"/>
</dbReference>
<reference evidence="10" key="2">
    <citation type="submission" date="2022-01" db="EMBL/GenBank/DDBJ databases">
        <authorList>
            <person name="Yamashiro T."/>
            <person name="Shiraishi A."/>
            <person name="Satake H."/>
            <person name="Nakayama K."/>
        </authorList>
    </citation>
    <scope>NUCLEOTIDE SEQUENCE</scope>
</reference>
<dbReference type="Proteomes" id="UP001151760">
    <property type="component" value="Unassembled WGS sequence"/>
</dbReference>
<feature type="compositionally biased region" description="Polar residues" evidence="8">
    <location>
        <begin position="51"/>
        <end position="61"/>
    </location>
</feature>
<evidence type="ECO:0000256" key="7">
    <source>
        <dbReference type="ARBA" id="ARBA00022918"/>
    </source>
</evidence>
<evidence type="ECO:0000256" key="6">
    <source>
        <dbReference type="ARBA" id="ARBA00022801"/>
    </source>
</evidence>
<evidence type="ECO:0000313" key="11">
    <source>
        <dbReference type="Proteomes" id="UP001151760"/>
    </source>
</evidence>
<dbReference type="InterPro" id="IPR041373">
    <property type="entry name" value="RT_RNaseH"/>
</dbReference>
<dbReference type="Gene3D" id="3.30.70.270">
    <property type="match status" value="2"/>
</dbReference>
<keyword evidence="6" id="KW-0378">Hydrolase</keyword>
<keyword evidence="2" id="KW-0808">Transferase</keyword>
<dbReference type="SUPFAM" id="SSF50630">
    <property type="entry name" value="Acid proteases"/>
    <property type="match status" value="1"/>
</dbReference>
<dbReference type="PROSITE" id="PS50878">
    <property type="entry name" value="RT_POL"/>
    <property type="match status" value="1"/>
</dbReference>